<dbReference type="Gene3D" id="3.50.50.60">
    <property type="entry name" value="FAD/NAD(P)-binding domain"/>
    <property type="match status" value="1"/>
</dbReference>
<dbReference type="InterPro" id="IPR050493">
    <property type="entry name" value="FAD-dep_Monooxygenase_BioMet"/>
</dbReference>
<dbReference type="NCBIfam" id="NF005720">
    <property type="entry name" value="PRK07538.1"/>
    <property type="match status" value="1"/>
</dbReference>
<evidence type="ECO:0000256" key="1">
    <source>
        <dbReference type="ARBA" id="ARBA00023002"/>
    </source>
</evidence>
<dbReference type="SUPFAM" id="SSF51905">
    <property type="entry name" value="FAD/NAD(P)-binding domain"/>
    <property type="match status" value="1"/>
</dbReference>
<evidence type="ECO:0000256" key="2">
    <source>
        <dbReference type="ARBA" id="ARBA00023033"/>
    </source>
</evidence>
<feature type="domain" description="FAD-binding" evidence="3">
    <location>
        <begin position="304"/>
        <end position="369"/>
    </location>
</feature>
<dbReference type="PANTHER" id="PTHR13789:SF268">
    <property type="entry name" value="5-METHYLPHENAZINE-1-CARBOXYLATE 1-MONOOXYGENASE"/>
    <property type="match status" value="1"/>
</dbReference>
<dbReference type="AlphaFoldDB" id="A0A516RHX2"/>
<protein>
    <submittedName>
        <fullName evidence="4">Flavin-dependent oxidoreductase</fullName>
    </submittedName>
</protein>
<dbReference type="Pfam" id="PF01494">
    <property type="entry name" value="FAD_binding_3"/>
    <property type="match status" value="2"/>
</dbReference>
<dbReference type="SUPFAM" id="SSF54373">
    <property type="entry name" value="FAD-linked reductases, C-terminal domain"/>
    <property type="match status" value="1"/>
</dbReference>
<dbReference type="PRINTS" id="PR00420">
    <property type="entry name" value="RNGMNOXGNASE"/>
</dbReference>
<dbReference type="InterPro" id="IPR002938">
    <property type="entry name" value="FAD-bd"/>
</dbReference>
<dbReference type="PANTHER" id="PTHR13789">
    <property type="entry name" value="MONOOXYGENASE"/>
    <property type="match status" value="1"/>
</dbReference>
<dbReference type="EMBL" id="CP040916">
    <property type="protein sequence ID" value="QDQ15253.1"/>
    <property type="molecule type" value="Genomic_DNA"/>
</dbReference>
<dbReference type="GO" id="GO:0004497">
    <property type="term" value="F:monooxygenase activity"/>
    <property type="evidence" value="ECO:0007669"/>
    <property type="project" value="UniProtKB-KW"/>
</dbReference>
<dbReference type="Proteomes" id="UP000316806">
    <property type="component" value="Chromosome"/>
</dbReference>
<dbReference type="RefSeq" id="WP_144322456.1">
    <property type="nucleotide sequence ID" value="NZ_CP040916.1"/>
</dbReference>
<keyword evidence="2" id="KW-0503">Monooxygenase</keyword>
<reference evidence="4 5" key="1">
    <citation type="journal article" date="2019" name="J. Ind. Microbiol. Biotechnol.">
        <title>The complete genomic sequence of Streptomyces spectabilis NRRL-2792 and identification of secondary metabolite biosynthetic gene clusters.</title>
        <authorList>
            <person name="Sinha A."/>
            <person name="Phillips-Salemka S."/>
            <person name="Niraula T.A."/>
            <person name="Short K.A."/>
            <person name="Niraula N.P."/>
        </authorList>
    </citation>
    <scope>NUCLEOTIDE SEQUENCE [LARGE SCALE GENOMIC DNA]</scope>
    <source>
        <strain evidence="4 5">NRRL 2792</strain>
    </source>
</reference>
<keyword evidence="1" id="KW-0560">Oxidoreductase</keyword>
<evidence type="ECO:0000259" key="3">
    <source>
        <dbReference type="Pfam" id="PF01494"/>
    </source>
</evidence>
<gene>
    <name evidence="4" type="ORF">FH965_35755</name>
</gene>
<evidence type="ECO:0000313" key="4">
    <source>
        <dbReference type="EMBL" id="QDQ15253.1"/>
    </source>
</evidence>
<dbReference type="InterPro" id="IPR036188">
    <property type="entry name" value="FAD/NAD-bd_sf"/>
</dbReference>
<name>A0A516RHX2_STRST</name>
<sequence>MNSHVLIAGAGIGGLTAALSLHAVGIDATVVDSVREIRPLGVGINIQPQAVGVLTELGLGDALAALAIPTAEHRYADPRGEPIFTDARGHARGYRWPQYSVHRGELQMLLLDAVRERLGAGAVRTGVRVERFVQSEEEVRVRVTDRATDGASVLSAGLLVGADGLHSTVRAALHPEQGPLLWSGVRMWRGVLETERFLTGRSAAIATDDPRRDGRHGAQFLAYPISRPADDRGRSLLNWVALVTEAEPGPLDPAAADWNAPARPEDVLPHFEGWRIGGRLVHDLVTGSALLLRYPMVDRDPLPRWGEGRVTLLGDAAHPMYPVGANGATQAIIDAGVLAGHLAVAADPCVALTAYETERREATARIVEASRRMHESAHSGEGAIDAITSAFRTATGG</sequence>
<feature type="domain" description="FAD-binding" evidence="3">
    <location>
        <begin position="4"/>
        <end position="174"/>
    </location>
</feature>
<dbReference type="Gene3D" id="3.30.9.30">
    <property type="match status" value="1"/>
</dbReference>
<accession>A0A516RHX2</accession>
<dbReference type="GO" id="GO:0071949">
    <property type="term" value="F:FAD binding"/>
    <property type="evidence" value="ECO:0007669"/>
    <property type="project" value="InterPro"/>
</dbReference>
<organism evidence="4 5">
    <name type="scientific">Streptomyces spectabilis</name>
    <dbReference type="NCBI Taxonomy" id="68270"/>
    <lineage>
        <taxon>Bacteria</taxon>
        <taxon>Bacillati</taxon>
        <taxon>Actinomycetota</taxon>
        <taxon>Actinomycetes</taxon>
        <taxon>Kitasatosporales</taxon>
        <taxon>Streptomycetaceae</taxon>
        <taxon>Streptomyces</taxon>
    </lineage>
</organism>
<proteinExistence type="predicted"/>
<evidence type="ECO:0000313" key="5">
    <source>
        <dbReference type="Proteomes" id="UP000316806"/>
    </source>
</evidence>